<proteinExistence type="predicted"/>
<gene>
    <name evidence="1" type="ORF">SAMN05421858_1406</name>
</gene>
<evidence type="ECO:0000313" key="2">
    <source>
        <dbReference type="Proteomes" id="UP000186914"/>
    </source>
</evidence>
<dbReference type="AlphaFoldDB" id="A0A1N6Y599"/>
<dbReference type="Proteomes" id="UP000186914">
    <property type="component" value="Unassembled WGS sequence"/>
</dbReference>
<dbReference type="EMBL" id="FTNO01000001">
    <property type="protein sequence ID" value="SIR09750.1"/>
    <property type="molecule type" value="Genomic_DNA"/>
</dbReference>
<evidence type="ECO:0000313" key="1">
    <source>
        <dbReference type="EMBL" id="SIR09750.1"/>
    </source>
</evidence>
<protein>
    <submittedName>
        <fullName evidence="1">Uncharacterized protein</fullName>
    </submittedName>
</protein>
<sequence length="46" mass="5458">MKYLHKEKSKAFPLSTVQQFGEQLRQRQEQKPMADTFLGISLENIY</sequence>
<keyword evidence="2" id="KW-1185">Reference proteome</keyword>
<organism evidence="1 2">
    <name type="scientific">Haladaptatus litoreus</name>
    <dbReference type="NCBI Taxonomy" id="553468"/>
    <lineage>
        <taxon>Archaea</taxon>
        <taxon>Methanobacteriati</taxon>
        <taxon>Methanobacteriota</taxon>
        <taxon>Stenosarchaea group</taxon>
        <taxon>Halobacteria</taxon>
        <taxon>Halobacteriales</taxon>
        <taxon>Haladaptataceae</taxon>
        <taxon>Haladaptatus</taxon>
    </lineage>
</organism>
<reference evidence="2" key="1">
    <citation type="submission" date="2017-01" db="EMBL/GenBank/DDBJ databases">
        <authorList>
            <person name="Varghese N."/>
            <person name="Submissions S."/>
        </authorList>
    </citation>
    <scope>NUCLEOTIDE SEQUENCE [LARGE SCALE GENOMIC DNA]</scope>
    <source>
        <strain evidence="2">CGMCC 1.7737</strain>
    </source>
</reference>
<name>A0A1N6Y599_9EURY</name>
<accession>A0A1N6Y599</accession>